<evidence type="ECO:0000259" key="2">
    <source>
        <dbReference type="PROSITE" id="PS51704"/>
    </source>
</evidence>
<sequence>MKKLFLTIGFAAGTLMLAAQPQVVAHRGFHAAEGSWENTVSSLRNAQKLGVYGVEFDVNMTADDSLIVYHGPKILDTKLHAQKNRFAEIRAVKLPGGLEIPTLREFFAQGQKDPSTKLILEIKKHATPQRETQVVEAILRLAREMRLVPQIEFISFSRHACDEVLRLQPDAVVVYVSSDMAAMSPAEAKKRGYGGLSYQLNVLMNRPELVDEANRLGIATTLWMVNDCELIDWAARHGITYVSTDCPDKAEAYLEAVAAYKNKK</sequence>
<dbReference type="EMBL" id="AP019735">
    <property type="protein sequence ID" value="BBL04772.1"/>
    <property type="molecule type" value="Genomic_DNA"/>
</dbReference>
<feature type="signal peptide" evidence="1">
    <location>
        <begin position="1"/>
        <end position="21"/>
    </location>
</feature>
<name>A0A3D3YPB3_9BACT</name>
<dbReference type="InterPro" id="IPR017946">
    <property type="entry name" value="PLC-like_Pdiesterase_TIM-brl"/>
</dbReference>
<protein>
    <submittedName>
        <fullName evidence="3">Glycerophosphoryl diester phosphodiesterase</fullName>
    </submittedName>
</protein>
<feature type="chain" id="PRO_5030075574" evidence="1">
    <location>
        <begin position="22"/>
        <end position="264"/>
    </location>
</feature>
<dbReference type="OrthoDB" id="9776255at2"/>
<organism evidence="3 4">
    <name type="scientific">Alistipes communis</name>
    <dbReference type="NCBI Taxonomy" id="2585118"/>
    <lineage>
        <taxon>Bacteria</taxon>
        <taxon>Pseudomonadati</taxon>
        <taxon>Bacteroidota</taxon>
        <taxon>Bacteroidia</taxon>
        <taxon>Bacteroidales</taxon>
        <taxon>Rikenellaceae</taxon>
        <taxon>Alistipes</taxon>
    </lineage>
</organism>
<dbReference type="PANTHER" id="PTHR46211:SF1">
    <property type="entry name" value="GLYCEROPHOSPHODIESTER PHOSPHODIESTERASE, CYTOPLASMIC"/>
    <property type="match status" value="1"/>
</dbReference>
<dbReference type="PROSITE" id="PS51704">
    <property type="entry name" value="GP_PDE"/>
    <property type="match status" value="1"/>
</dbReference>
<dbReference type="Pfam" id="PF03009">
    <property type="entry name" value="GDPD"/>
    <property type="match status" value="1"/>
</dbReference>
<proteinExistence type="predicted"/>
<dbReference type="Proteomes" id="UP000318946">
    <property type="component" value="Chromosome"/>
</dbReference>
<dbReference type="STRING" id="1118061.GCA_000311925_00601"/>
<dbReference type="AlphaFoldDB" id="A0A3D3YPB3"/>
<dbReference type="GeneID" id="78342803"/>
<dbReference type="Gene3D" id="3.20.20.190">
    <property type="entry name" value="Phosphatidylinositol (PI) phosphodiesterase"/>
    <property type="match status" value="1"/>
</dbReference>
<dbReference type="RefSeq" id="WP_141413124.1">
    <property type="nucleotide sequence ID" value="NZ_AP019735.1"/>
</dbReference>
<dbReference type="PANTHER" id="PTHR46211">
    <property type="entry name" value="GLYCEROPHOSPHORYL DIESTER PHOSPHODIESTERASE"/>
    <property type="match status" value="1"/>
</dbReference>
<dbReference type="GO" id="GO:0008081">
    <property type="term" value="F:phosphoric diester hydrolase activity"/>
    <property type="evidence" value="ECO:0007669"/>
    <property type="project" value="InterPro"/>
</dbReference>
<keyword evidence="1" id="KW-0732">Signal</keyword>
<dbReference type="SUPFAM" id="SSF51695">
    <property type="entry name" value="PLC-like phosphodiesterases"/>
    <property type="match status" value="1"/>
</dbReference>
<evidence type="ECO:0000313" key="4">
    <source>
        <dbReference type="Proteomes" id="UP000318946"/>
    </source>
</evidence>
<evidence type="ECO:0000313" key="3">
    <source>
        <dbReference type="EMBL" id="BBL04772.1"/>
    </source>
</evidence>
<accession>A0A3D3YPB3</accession>
<dbReference type="GO" id="GO:0006629">
    <property type="term" value="P:lipid metabolic process"/>
    <property type="evidence" value="ECO:0007669"/>
    <property type="project" value="InterPro"/>
</dbReference>
<feature type="domain" description="GP-PDE" evidence="2">
    <location>
        <begin position="21"/>
        <end position="254"/>
    </location>
</feature>
<dbReference type="InterPro" id="IPR030395">
    <property type="entry name" value="GP_PDE_dom"/>
</dbReference>
<evidence type="ECO:0000256" key="1">
    <source>
        <dbReference type="SAM" id="SignalP"/>
    </source>
</evidence>
<reference evidence="4" key="1">
    <citation type="submission" date="2019-06" db="EMBL/GenBank/DDBJ databases">
        <title>Alistipes onderdonkii subsp. vulgaris subsp. nov., Alistipes dispar sp. nov. and Alistipes communis sp. nov., isolated from human faeces, and creation of Alistipes onderdonkii subsp. onderdonkii subsp. nov.</title>
        <authorList>
            <person name="Sakamoto M."/>
            <person name="Ikeyama N."/>
            <person name="Ogata Y."/>
            <person name="Suda W."/>
            <person name="Iino T."/>
            <person name="Hattori M."/>
            <person name="Ohkuma M."/>
        </authorList>
    </citation>
    <scope>NUCLEOTIDE SEQUENCE [LARGE SCALE GENOMIC DNA]</scope>
    <source>
        <strain evidence="4">5CBH24</strain>
    </source>
</reference>
<gene>
    <name evidence="3" type="ORF">A5CBH24_20850</name>
</gene>
<accession>A0A4Y1WVA3</accession>
<keyword evidence="4" id="KW-1185">Reference proteome</keyword>
<dbReference type="KEGG" id="acou:A5CBH24_20850"/>